<name>A0A0E9Q854_ANGAN</name>
<proteinExistence type="predicted"/>
<evidence type="ECO:0000313" key="1">
    <source>
        <dbReference type="EMBL" id="JAH12919.1"/>
    </source>
</evidence>
<accession>A0A0E9Q854</accession>
<dbReference type="AlphaFoldDB" id="A0A0E9Q854"/>
<dbReference type="EMBL" id="GBXM01095658">
    <property type="protein sequence ID" value="JAH12919.1"/>
    <property type="molecule type" value="Transcribed_RNA"/>
</dbReference>
<organism evidence="1">
    <name type="scientific">Anguilla anguilla</name>
    <name type="common">European freshwater eel</name>
    <name type="synonym">Muraena anguilla</name>
    <dbReference type="NCBI Taxonomy" id="7936"/>
    <lineage>
        <taxon>Eukaryota</taxon>
        <taxon>Metazoa</taxon>
        <taxon>Chordata</taxon>
        <taxon>Craniata</taxon>
        <taxon>Vertebrata</taxon>
        <taxon>Euteleostomi</taxon>
        <taxon>Actinopterygii</taxon>
        <taxon>Neopterygii</taxon>
        <taxon>Teleostei</taxon>
        <taxon>Anguilliformes</taxon>
        <taxon>Anguillidae</taxon>
        <taxon>Anguilla</taxon>
    </lineage>
</organism>
<protein>
    <submittedName>
        <fullName evidence="1">Uncharacterized protein</fullName>
    </submittedName>
</protein>
<sequence length="23" mass="2638">MVQHEHVGPHENVLILCAFHLTI</sequence>
<reference evidence="1" key="2">
    <citation type="journal article" date="2015" name="Fish Shellfish Immunol.">
        <title>Early steps in the European eel (Anguilla anguilla)-Vibrio vulnificus interaction in the gills: Role of the RtxA13 toxin.</title>
        <authorList>
            <person name="Callol A."/>
            <person name="Pajuelo D."/>
            <person name="Ebbesson L."/>
            <person name="Teles M."/>
            <person name="MacKenzie S."/>
            <person name="Amaro C."/>
        </authorList>
    </citation>
    <scope>NUCLEOTIDE SEQUENCE</scope>
</reference>
<reference evidence="1" key="1">
    <citation type="submission" date="2014-11" db="EMBL/GenBank/DDBJ databases">
        <authorList>
            <person name="Amaro Gonzalez C."/>
        </authorList>
    </citation>
    <scope>NUCLEOTIDE SEQUENCE</scope>
</reference>